<dbReference type="Proteomes" id="UP000321085">
    <property type="component" value="Unassembled WGS sequence"/>
</dbReference>
<reference evidence="1 2" key="1">
    <citation type="submission" date="2019-07" db="EMBL/GenBank/DDBJ databases">
        <title>Whole genome shotgun sequence of Microvirga aerophila NBRC 106136.</title>
        <authorList>
            <person name="Hosoyama A."/>
            <person name="Uohara A."/>
            <person name="Ohji S."/>
            <person name="Ichikawa N."/>
        </authorList>
    </citation>
    <scope>NUCLEOTIDE SEQUENCE [LARGE SCALE GENOMIC DNA]</scope>
    <source>
        <strain evidence="1 2">NBRC 106136</strain>
    </source>
</reference>
<proteinExistence type="predicted"/>
<evidence type="ECO:0000313" key="1">
    <source>
        <dbReference type="EMBL" id="GEO13271.1"/>
    </source>
</evidence>
<comment type="caution">
    <text evidence="1">The sequence shown here is derived from an EMBL/GenBank/DDBJ whole genome shotgun (WGS) entry which is preliminary data.</text>
</comment>
<organism evidence="1 2">
    <name type="scientific">Microvirga aerophila</name>
    <dbReference type="NCBI Taxonomy" id="670291"/>
    <lineage>
        <taxon>Bacteria</taxon>
        <taxon>Pseudomonadati</taxon>
        <taxon>Pseudomonadota</taxon>
        <taxon>Alphaproteobacteria</taxon>
        <taxon>Hyphomicrobiales</taxon>
        <taxon>Methylobacteriaceae</taxon>
        <taxon>Microvirga</taxon>
    </lineage>
</organism>
<name>A0A512BMU2_9HYPH</name>
<protein>
    <submittedName>
        <fullName evidence="1">Uncharacterized protein</fullName>
    </submittedName>
</protein>
<dbReference type="EMBL" id="BJYU01000008">
    <property type="protein sequence ID" value="GEO13271.1"/>
    <property type="molecule type" value="Genomic_DNA"/>
</dbReference>
<accession>A0A512BMU2</accession>
<dbReference type="RefSeq" id="WP_162815616.1">
    <property type="nucleotide sequence ID" value="NZ_QOIO01000010.1"/>
</dbReference>
<gene>
    <name evidence="1" type="ORF">MAE02_09670</name>
</gene>
<sequence>MSVEQPLAQRVGTPLQIVQACRTSVVQAAIPYGAVRVDAVSAGRLNRMRDGGLAAPIAVRVTYARAEASQVRQSQIVCRLDASGAVVDLQS</sequence>
<evidence type="ECO:0000313" key="2">
    <source>
        <dbReference type="Proteomes" id="UP000321085"/>
    </source>
</evidence>
<keyword evidence="2" id="KW-1185">Reference proteome</keyword>
<dbReference type="AlphaFoldDB" id="A0A512BMU2"/>